<keyword evidence="4" id="KW-0648">Protein biosynthesis</keyword>
<reference evidence="4 5" key="1">
    <citation type="submission" date="2015-02" db="EMBL/GenBank/DDBJ databases">
        <title>Draft Genome Sequences of Two Closely-Related Aflatoxigenic Aspergillus Species Obtained from the Cote d'Ivoire.</title>
        <authorList>
            <person name="Moore G.G."/>
            <person name="Beltz S.B."/>
            <person name="Mack B.M."/>
        </authorList>
    </citation>
    <scope>NUCLEOTIDE SEQUENCE [LARGE SCALE GENOMIC DNA]</scope>
    <source>
        <strain evidence="4 5">SRRC1468</strain>
    </source>
</reference>
<sequence length="59" mass="6809">AELGKGSFKYAWVLDKLKSERERGITIDIALWKFQTSKYEVTVPPVRGSHYLLVFLIPL</sequence>
<dbReference type="Pfam" id="PF00009">
    <property type="entry name" value="GTP_EFTU"/>
    <property type="match status" value="1"/>
</dbReference>
<dbReference type="InterPro" id="IPR031157">
    <property type="entry name" value="G_TR_CS"/>
</dbReference>
<dbReference type="PANTHER" id="PTHR23115">
    <property type="entry name" value="TRANSLATION FACTOR"/>
    <property type="match status" value="1"/>
</dbReference>
<dbReference type="Proteomes" id="UP000034291">
    <property type="component" value="Unassembled WGS sequence"/>
</dbReference>
<evidence type="ECO:0000313" key="4">
    <source>
        <dbReference type="EMBL" id="KKK25981.1"/>
    </source>
</evidence>
<keyword evidence="5" id="KW-1185">Reference proteome</keyword>
<accession>A0A0F8VRZ1</accession>
<dbReference type="STRING" id="308745.A0A0F8VRZ1"/>
<feature type="non-terminal residue" evidence="4">
    <location>
        <position position="1"/>
    </location>
</feature>
<evidence type="ECO:0000256" key="2">
    <source>
        <dbReference type="ARBA" id="ARBA00023134"/>
    </source>
</evidence>
<dbReference type="InterPro" id="IPR027417">
    <property type="entry name" value="P-loop_NTPase"/>
</dbReference>
<keyword evidence="4" id="KW-0251">Elongation factor</keyword>
<keyword evidence="1" id="KW-0547">Nucleotide-binding</keyword>
<dbReference type="GO" id="GO:0003924">
    <property type="term" value="F:GTPase activity"/>
    <property type="evidence" value="ECO:0007669"/>
    <property type="project" value="InterPro"/>
</dbReference>
<evidence type="ECO:0000256" key="1">
    <source>
        <dbReference type="ARBA" id="ARBA00022741"/>
    </source>
</evidence>
<dbReference type="EMBL" id="JZBS01000632">
    <property type="protein sequence ID" value="KKK25981.1"/>
    <property type="molecule type" value="Genomic_DNA"/>
</dbReference>
<dbReference type="GO" id="GO:0005525">
    <property type="term" value="F:GTP binding"/>
    <property type="evidence" value="ECO:0007669"/>
    <property type="project" value="UniProtKB-KW"/>
</dbReference>
<organism evidence="4 5">
    <name type="scientific">Aspergillus rambellii</name>
    <dbReference type="NCBI Taxonomy" id="308745"/>
    <lineage>
        <taxon>Eukaryota</taxon>
        <taxon>Fungi</taxon>
        <taxon>Dikarya</taxon>
        <taxon>Ascomycota</taxon>
        <taxon>Pezizomycotina</taxon>
        <taxon>Eurotiomycetes</taxon>
        <taxon>Eurotiomycetidae</taxon>
        <taxon>Eurotiales</taxon>
        <taxon>Aspergillaceae</taxon>
        <taxon>Aspergillus</taxon>
        <taxon>Aspergillus subgen. Nidulantes</taxon>
    </lineage>
</organism>
<feature type="non-terminal residue" evidence="4">
    <location>
        <position position="59"/>
    </location>
</feature>
<name>A0A0F8VRZ1_9EURO</name>
<feature type="domain" description="Tr-type G" evidence="3">
    <location>
        <begin position="11"/>
        <end position="42"/>
    </location>
</feature>
<evidence type="ECO:0000313" key="5">
    <source>
        <dbReference type="Proteomes" id="UP000034291"/>
    </source>
</evidence>
<proteinExistence type="predicted"/>
<keyword evidence="2" id="KW-0342">GTP-binding</keyword>
<dbReference type="InterPro" id="IPR000795">
    <property type="entry name" value="T_Tr_GTP-bd_dom"/>
</dbReference>
<dbReference type="PROSITE" id="PS00301">
    <property type="entry name" value="G_TR_1"/>
    <property type="match status" value="1"/>
</dbReference>
<evidence type="ECO:0000259" key="3">
    <source>
        <dbReference type="Pfam" id="PF00009"/>
    </source>
</evidence>
<dbReference type="InterPro" id="IPR050100">
    <property type="entry name" value="TRAFAC_GTPase_members"/>
</dbReference>
<protein>
    <submittedName>
        <fullName evidence="4">Putative translation elongation factor EF-1 alpha subunit</fullName>
    </submittedName>
</protein>
<dbReference type="Gene3D" id="3.40.50.300">
    <property type="entry name" value="P-loop containing nucleotide triphosphate hydrolases"/>
    <property type="match status" value="1"/>
</dbReference>
<dbReference type="GO" id="GO:0003746">
    <property type="term" value="F:translation elongation factor activity"/>
    <property type="evidence" value="ECO:0007669"/>
    <property type="project" value="UniProtKB-KW"/>
</dbReference>
<gene>
    <name evidence="4" type="ORF">ARAM_007745</name>
</gene>
<dbReference type="AlphaFoldDB" id="A0A0F8VRZ1"/>
<dbReference type="SUPFAM" id="SSF52540">
    <property type="entry name" value="P-loop containing nucleoside triphosphate hydrolases"/>
    <property type="match status" value="1"/>
</dbReference>
<comment type="caution">
    <text evidence="4">The sequence shown here is derived from an EMBL/GenBank/DDBJ whole genome shotgun (WGS) entry which is preliminary data.</text>
</comment>